<organism evidence="1 2">
    <name type="scientific">Lipomyces kononenkoae</name>
    <name type="common">Yeast</name>
    <dbReference type="NCBI Taxonomy" id="34357"/>
    <lineage>
        <taxon>Eukaryota</taxon>
        <taxon>Fungi</taxon>
        <taxon>Dikarya</taxon>
        <taxon>Ascomycota</taxon>
        <taxon>Saccharomycotina</taxon>
        <taxon>Lipomycetes</taxon>
        <taxon>Lipomycetales</taxon>
        <taxon>Lipomycetaceae</taxon>
        <taxon>Lipomyces</taxon>
    </lineage>
</organism>
<accession>A0ACC3SVE2</accession>
<name>A0ACC3SVE2_LIPKO</name>
<keyword evidence="2" id="KW-1185">Reference proteome</keyword>
<dbReference type="EMBL" id="MU971420">
    <property type="protein sequence ID" value="KAK9235341.1"/>
    <property type="molecule type" value="Genomic_DNA"/>
</dbReference>
<protein>
    <submittedName>
        <fullName evidence="1">Uncharacterized protein</fullName>
    </submittedName>
</protein>
<evidence type="ECO:0000313" key="2">
    <source>
        <dbReference type="Proteomes" id="UP001433508"/>
    </source>
</evidence>
<reference evidence="2" key="1">
    <citation type="journal article" date="2024" name="Front. Bioeng. Biotechnol.">
        <title>Genome-scale model development and genomic sequencing of the oleaginous clade Lipomyces.</title>
        <authorList>
            <person name="Czajka J.J."/>
            <person name="Han Y."/>
            <person name="Kim J."/>
            <person name="Mondo S.J."/>
            <person name="Hofstad B.A."/>
            <person name="Robles A."/>
            <person name="Haridas S."/>
            <person name="Riley R."/>
            <person name="LaButti K."/>
            <person name="Pangilinan J."/>
            <person name="Andreopoulos W."/>
            <person name="Lipzen A."/>
            <person name="Yan J."/>
            <person name="Wang M."/>
            <person name="Ng V."/>
            <person name="Grigoriev I.V."/>
            <person name="Spatafora J.W."/>
            <person name="Magnuson J.K."/>
            <person name="Baker S.E."/>
            <person name="Pomraning K.R."/>
        </authorList>
    </citation>
    <scope>NUCLEOTIDE SEQUENCE [LARGE SCALE GENOMIC DNA]</scope>
    <source>
        <strain evidence="2">CBS 7786</strain>
    </source>
</reference>
<dbReference type="Proteomes" id="UP001433508">
    <property type="component" value="Unassembled WGS sequence"/>
</dbReference>
<gene>
    <name evidence="1" type="ORF">V1525DRAFT_410298</name>
</gene>
<comment type="caution">
    <text evidence="1">The sequence shown here is derived from an EMBL/GenBank/DDBJ whole genome shotgun (WGS) entry which is preliminary data.</text>
</comment>
<evidence type="ECO:0000313" key="1">
    <source>
        <dbReference type="EMBL" id="KAK9235341.1"/>
    </source>
</evidence>
<proteinExistence type="predicted"/>
<sequence>MSSWVRGLFGTGNNNNSSNQSTTSSSNPSPFGTTTPTTTLQHDSHDDNNVGPSEFDIAVRNIISPTSQPSSPTPPPPLPTTATVAASPIRTGDNQEPKDFNHLVEEAKQYTMSHPLIIGAGIAAAAFAARVGIRAVQRFRNLPAGASSVGPGGKKFYKGGFDPKMNAKEALLILGLTESSLSRSKLKEAHRRIMLLNHPDRGGSPYIATKINEAKDFLEKKGRLRP</sequence>